<name>A0A6J5RSD8_9CAUD</name>
<organism evidence="1">
    <name type="scientific">uncultured Caudovirales phage</name>
    <dbReference type="NCBI Taxonomy" id="2100421"/>
    <lineage>
        <taxon>Viruses</taxon>
        <taxon>Duplodnaviria</taxon>
        <taxon>Heunggongvirae</taxon>
        <taxon>Uroviricota</taxon>
        <taxon>Caudoviricetes</taxon>
        <taxon>Peduoviridae</taxon>
        <taxon>Maltschvirus</taxon>
        <taxon>Maltschvirus maltsch</taxon>
    </lineage>
</organism>
<evidence type="ECO:0000313" key="1">
    <source>
        <dbReference type="EMBL" id="CAB4197197.1"/>
    </source>
</evidence>
<proteinExistence type="predicted"/>
<dbReference type="EMBL" id="LR797264">
    <property type="protein sequence ID" value="CAB4197197.1"/>
    <property type="molecule type" value="Genomic_DNA"/>
</dbReference>
<protein>
    <submittedName>
        <fullName evidence="1">Uncharacterized protein</fullName>
    </submittedName>
</protein>
<reference evidence="1" key="1">
    <citation type="submission" date="2020-05" db="EMBL/GenBank/DDBJ databases">
        <authorList>
            <person name="Chiriac C."/>
            <person name="Salcher M."/>
            <person name="Ghai R."/>
            <person name="Kavagutti S V."/>
        </authorList>
    </citation>
    <scope>NUCLEOTIDE SEQUENCE</scope>
</reference>
<sequence length="236" mass="25004">MVTQNIAAPATAPRVLSNSAGDMSSLMPTMREAVKAIGVSGAAAANAAGVLTASVTIGYQNNPSFKDSVDKYLKAKAKEASKEARAAAMWWMMKEFEITKPGKGALGKATFMFNNRKAKIETAFTRAVSYTERGLFFVRDGKRVYLPADMYRKAIDNDHKGTAPIEVTTMNEKDSVTWTGLAPKKVAQAPTTAPNGTVISASAGNFSILCKATKNAAEAVEPQKMTGADTLAALNA</sequence>
<accession>A0A6J5RSD8</accession>
<gene>
    <name evidence="1" type="ORF">UFOVP1323_1</name>
</gene>
<feature type="non-terminal residue" evidence="1">
    <location>
        <position position="236"/>
    </location>
</feature>